<proteinExistence type="predicted"/>
<organism evidence="1">
    <name type="scientific">Klosneuvirus KNV1</name>
    <dbReference type="NCBI Taxonomy" id="1977640"/>
    <lineage>
        <taxon>Viruses</taxon>
        <taxon>Varidnaviria</taxon>
        <taxon>Bamfordvirae</taxon>
        <taxon>Nucleocytoviricota</taxon>
        <taxon>Megaviricetes</taxon>
        <taxon>Imitervirales</taxon>
        <taxon>Mimiviridae</taxon>
        <taxon>Klosneuvirinae</taxon>
        <taxon>Klosneuvirus</taxon>
    </lineage>
</organism>
<name>A0A1V0SIS6_9VIRU</name>
<dbReference type="EMBL" id="KY684109">
    <property type="protein sequence ID" value="ARF11627.1"/>
    <property type="molecule type" value="Genomic_DNA"/>
</dbReference>
<accession>A0A1V0SIS6</accession>
<evidence type="ECO:0000313" key="1">
    <source>
        <dbReference type="EMBL" id="ARF11627.1"/>
    </source>
</evidence>
<gene>
    <name evidence="1" type="ORF">Klosneuvirus_2_63</name>
</gene>
<reference evidence="1" key="1">
    <citation type="journal article" date="2017" name="Science">
        <title>Giant viruses with an expanded complement of translation system components.</title>
        <authorList>
            <person name="Schulz F."/>
            <person name="Yutin N."/>
            <person name="Ivanova N.N."/>
            <person name="Ortega D.R."/>
            <person name="Lee T.K."/>
            <person name="Vierheilig J."/>
            <person name="Daims H."/>
            <person name="Horn M."/>
            <person name="Wagner M."/>
            <person name="Jensen G.J."/>
            <person name="Kyrpides N.C."/>
            <person name="Koonin E.V."/>
            <person name="Woyke T."/>
        </authorList>
    </citation>
    <scope>NUCLEOTIDE SEQUENCE</scope>
    <source>
        <strain evidence="1">KNV1</strain>
    </source>
</reference>
<protein>
    <submittedName>
        <fullName evidence="1">Uncharacterized protein</fullName>
    </submittedName>
</protein>
<sequence length="111" mass="13085">MDIQKIYKCSITGYFIEFILKNECAYVNTIMTDYFNLKAFFVLLRNAIDSLIKLNIKTIRQTVSHEEWELYLSGKTSWRIIPYKTTMDIHEIECDINDFLQNYGVGIGILE</sequence>